<dbReference type="Pfam" id="PF13384">
    <property type="entry name" value="HTH_23"/>
    <property type="match status" value="1"/>
</dbReference>
<evidence type="ECO:0000313" key="1">
    <source>
        <dbReference type="EMBL" id="NGO72168.1"/>
    </source>
</evidence>
<comment type="caution">
    <text evidence="1">The sequence shown here is derived from an EMBL/GenBank/DDBJ whole genome shotgun (WGS) entry which is preliminary data.</text>
</comment>
<dbReference type="InterPro" id="IPR036388">
    <property type="entry name" value="WH-like_DNA-bd_sf"/>
</dbReference>
<dbReference type="RefSeq" id="WP_165301850.1">
    <property type="nucleotide sequence ID" value="NZ_JAAKZZ010000410.1"/>
</dbReference>
<name>A0A6G4X450_9ACTN</name>
<dbReference type="AlphaFoldDB" id="A0A6G4X450"/>
<sequence length="78" mass="8654">MGSDQLTELARRAGDDDPVAALTAVAEMRRELERQEAVLVRRARAQGTSWAQIAEALGVSRQAVHKKHGGRRLFRSED</sequence>
<organism evidence="1 2">
    <name type="scientific">Streptomyces boncukensis</name>
    <dbReference type="NCBI Taxonomy" id="2711219"/>
    <lineage>
        <taxon>Bacteria</taxon>
        <taxon>Bacillati</taxon>
        <taxon>Actinomycetota</taxon>
        <taxon>Actinomycetes</taxon>
        <taxon>Kitasatosporales</taxon>
        <taxon>Streptomycetaceae</taxon>
        <taxon>Streptomyces</taxon>
    </lineage>
</organism>
<gene>
    <name evidence="1" type="ORF">G5C65_28240</name>
</gene>
<dbReference type="EMBL" id="JAAKZZ010000410">
    <property type="protein sequence ID" value="NGO72168.1"/>
    <property type="molecule type" value="Genomic_DNA"/>
</dbReference>
<proteinExistence type="predicted"/>
<protein>
    <submittedName>
        <fullName evidence="1">Uncharacterized protein</fullName>
    </submittedName>
</protein>
<evidence type="ECO:0000313" key="2">
    <source>
        <dbReference type="Proteomes" id="UP000477722"/>
    </source>
</evidence>
<dbReference type="Proteomes" id="UP000477722">
    <property type="component" value="Unassembled WGS sequence"/>
</dbReference>
<keyword evidence="2" id="KW-1185">Reference proteome</keyword>
<dbReference type="Gene3D" id="1.10.10.10">
    <property type="entry name" value="Winged helix-like DNA-binding domain superfamily/Winged helix DNA-binding domain"/>
    <property type="match status" value="1"/>
</dbReference>
<accession>A0A6G4X450</accession>
<reference evidence="1 2" key="1">
    <citation type="submission" date="2020-02" db="EMBL/GenBank/DDBJ databases">
        <title>Whole-genome analyses of novel actinobacteria.</title>
        <authorList>
            <person name="Sahin N."/>
            <person name="Tatar D."/>
        </authorList>
    </citation>
    <scope>NUCLEOTIDE SEQUENCE [LARGE SCALE GENOMIC DNA]</scope>
    <source>
        <strain evidence="1 2">SB3404</strain>
    </source>
</reference>